<evidence type="ECO:0000313" key="2">
    <source>
        <dbReference type="EMBL" id="GMT09461.1"/>
    </source>
</evidence>
<dbReference type="EMBL" id="BTSY01000001">
    <property type="protein sequence ID" value="GMT09461.1"/>
    <property type="molecule type" value="Genomic_DNA"/>
</dbReference>
<accession>A0AAV5UQQ0</accession>
<keyword evidence="3" id="KW-1185">Reference proteome</keyword>
<feature type="region of interest" description="Disordered" evidence="1">
    <location>
        <begin position="1"/>
        <end position="86"/>
    </location>
</feature>
<gene>
    <name evidence="2" type="ORF">PFISCL1PPCAC_758</name>
</gene>
<proteinExistence type="predicted"/>
<organism evidence="2 3">
    <name type="scientific">Pristionchus fissidentatus</name>
    <dbReference type="NCBI Taxonomy" id="1538716"/>
    <lineage>
        <taxon>Eukaryota</taxon>
        <taxon>Metazoa</taxon>
        <taxon>Ecdysozoa</taxon>
        <taxon>Nematoda</taxon>
        <taxon>Chromadorea</taxon>
        <taxon>Rhabditida</taxon>
        <taxon>Rhabditina</taxon>
        <taxon>Diplogasteromorpha</taxon>
        <taxon>Diplogasteroidea</taxon>
        <taxon>Neodiplogasteridae</taxon>
        <taxon>Pristionchus</taxon>
    </lineage>
</organism>
<name>A0AAV5UQQ0_9BILA</name>
<dbReference type="AlphaFoldDB" id="A0AAV5UQQ0"/>
<feature type="non-terminal residue" evidence="2">
    <location>
        <position position="86"/>
    </location>
</feature>
<feature type="non-terminal residue" evidence="2">
    <location>
        <position position="1"/>
    </location>
</feature>
<feature type="compositionally biased region" description="Basic and acidic residues" evidence="1">
    <location>
        <begin position="1"/>
        <end position="11"/>
    </location>
</feature>
<sequence>RGSNRFSDKLRRTSKQRKPKKTSSKKKEKKKKSPKKDHLSYDDSNTDDSSSPRKPRYRMTFPADPYTQKLPTHVCPDGRVLAPVQE</sequence>
<reference evidence="2" key="1">
    <citation type="submission" date="2023-10" db="EMBL/GenBank/DDBJ databases">
        <title>Genome assembly of Pristionchus species.</title>
        <authorList>
            <person name="Yoshida K."/>
            <person name="Sommer R.J."/>
        </authorList>
    </citation>
    <scope>NUCLEOTIDE SEQUENCE</scope>
    <source>
        <strain evidence="2">RS5133</strain>
    </source>
</reference>
<evidence type="ECO:0000313" key="3">
    <source>
        <dbReference type="Proteomes" id="UP001432322"/>
    </source>
</evidence>
<protein>
    <submittedName>
        <fullName evidence="2">Uncharacterized protein</fullName>
    </submittedName>
</protein>
<comment type="caution">
    <text evidence="2">The sequence shown here is derived from an EMBL/GenBank/DDBJ whole genome shotgun (WGS) entry which is preliminary data.</text>
</comment>
<evidence type="ECO:0000256" key="1">
    <source>
        <dbReference type="SAM" id="MobiDB-lite"/>
    </source>
</evidence>
<feature type="compositionally biased region" description="Basic residues" evidence="1">
    <location>
        <begin position="12"/>
        <end position="35"/>
    </location>
</feature>
<dbReference type="Proteomes" id="UP001432322">
    <property type="component" value="Unassembled WGS sequence"/>
</dbReference>